<comment type="caution">
    <text evidence="2">The sequence shown here is derived from an EMBL/GenBank/DDBJ whole genome shotgun (WGS) entry which is preliminary data.</text>
</comment>
<proteinExistence type="predicted"/>
<reference evidence="2" key="1">
    <citation type="submission" date="2019-11" db="EMBL/GenBank/DDBJ databases">
        <title>Spread of Macrolides and rifampicin resistant Rhodococcus equi in clinical isolates in the USA.</title>
        <authorList>
            <person name="Alvarez-Narvaez S."/>
            <person name="Huber L."/>
            <person name="Cohen N.D."/>
            <person name="Slovis N."/>
            <person name="Greiter M."/>
            <person name="Giguere S."/>
            <person name="Hart K."/>
        </authorList>
    </citation>
    <scope>NUCLEOTIDE SEQUENCE</scope>
    <source>
        <strain evidence="2">Lh_5</strain>
    </source>
</reference>
<name>A0AAE2W736_RHOHA</name>
<sequence length="46" mass="4694">MAGSLPSDRQRYREGSSRAGRGRGRFANAAAVADGAVETATVLVGT</sequence>
<dbReference type="EMBL" id="WUYC01000003">
    <property type="protein sequence ID" value="MBM4715208.1"/>
    <property type="molecule type" value="Genomic_DNA"/>
</dbReference>
<evidence type="ECO:0000256" key="1">
    <source>
        <dbReference type="SAM" id="MobiDB-lite"/>
    </source>
</evidence>
<gene>
    <name evidence="2" type="ORF">GS551_13490</name>
</gene>
<dbReference type="AlphaFoldDB" id="A0AAE2W736"/>
<feature type="region of interest" description="Disordered" evidence="1">
    <location>
        <begin position="1"/>
        <end position="24"/>
    </location>
</feature>
<accession>A0AAE2W736</accession>
<protein>
    <submittedName>
        <fullName evidence="2">Uncharacterized protein</fullName>
    </submittedName>
</protein>
<dbReference type="Proteomes" id="UP000706122">
    <property type="component" value="Unassembled WGS sequence"/>
</dbReference>
<organism evidence="2 3">
    <name type="scientific">Rhodococcus hoagii</name>
    <name type="common">Corynebacterium equii</name>
    <dbReference type="NCBI Taxonomy" id="43767"/>
    <lineage>
        <taxon>Bacteria</taxon>
        <taxon>Bacillati</taxon>
        <taxon>Actinomycetota</taxon>
        <taxon>Actinomycetes</taxon>
        <taxon>Mycobacteriales</taxon>
        <taxon>Nocardiaceae</taxon>
        <taxon>Prescottella</taxon>
    </lineage>
</organism>
<evidence type="ECO:0000313" key="3">
    <source>
        <dbReference type="Proteomes" id="UP000706122"/>
    </source>
</evidence>
<evidence type="ECO:0000313" key="2">
    <source>
        <dbReference type="EMBL" id="MBM4715208.1"/>
    </source>
</evidence>